<comment type="cofactor">
    <cofactor evidence="1">
        <name>Mg(2+)</name>
        <dbReference type="ChEBI" id="CHEBI:18420"/>
    </cofactor>
</comment>
<dbReference type="AlphaFoldDB" id="A0A812RNN1"/>
<dbReference type="OrthoDB" id="1773at2759"/>
<sequence length="981" mass="109652">MFRSHARKTGGASPTCLYGDTVQVADVFLVRALAKSSVYVGLRLAEDDDALPVIATLFYRTRDYLNQEFWEDQIRRIGDIVAEEYFSHSRGVQLMVHHAPPSALGLEVGEHRLLAELEAMSFVGPQLGRRNIPEKGYEKIEMYSATQRQYTIAFSPFQTVASRELRSPRMLSRLAQGIRSGRVPAAVSGAFRNSFTVVQEATPRLNRCELYVPGTQAKIIPKAAKSAADVVVMDLEDSVAIGEKEVARKNVIHALKEVDFGNKTVAVRINGLYSHHMYRDVVDIIEQAGERCDMFVIPMVGNGKDVYMADSLVSQVEEFMGRKKKIGFGLIIEATLGMMNIHEIAAASKRNESLHFGVADYAASTKSRTTNIGGPNKLYGVLTDKDGDKARDFFWGDPWHYAMARIVVAARANGLRPVDGPFGDIADPDGYKAQCERGAALGMEGKWAIHPSQVALANEVFSPGEAEVKQARRVLEAMEKAQKEGLGAVSLDGKLVDIASIKQADAIVKKAEAIEAMCWSCSPWIEPTFLQCVPLEVVQEFQWFKVWNNEGEADVGLATDEEDQLLQERHTLFHRFVFDHFEARQPVPLPRGDYVLRVGGRPVCGLSVLGLQPGRLVCGGAWADEGREPELAFLAQQLRRRARKYACSVVYDSKDERSKRTCEFHSDRNPKELPSNWAALGLMSLLRQQDAKGNREGPSRPGPSRPSLGPSGPPRSAEFQRAATRIQARFRGVLGRILVAQKRTRLEQERAEEEHRHRTEAKREAAQEARRQAAQEAQARAAQERDEKLRALRERRCTLEQMCQGLPSHHMDWEESPARLLELLERTVGIGRLALCEAWLGCHSERRSARKRYLLLTRKWHPDKWAVQGERCVSLATEVAKQLVRAYEQACKELPNVVPPSTTCAAQEDNDEDRECYEFASWVGISFKGMEEVWKERLFTGSNGKEFGLVRRQQSLKIAVTGVPVGLSPEQQARLARASGP</sequence>
<keyword evidence="2" id="KW-0479">Metal-binding</keyword>
<evidence type="ECO:0000313" key="6">
    <source>
        <dbReference type="EMBL" id="CAE7449795.1"/>
    </source>
</evidence>
<dbReference type="PANTHER" id="PTHR32308">
    <property type="entry name" value="LYASE BETA SUBUNIT, PUTATIVE (AFU_ORTHOLOGUE AFUA_4G13030)-RELATED"/>
    <property type="match status" value="1"/>
</dbReference>
<dbReference type="PROSITE" id="PS50096">
    <property type="entry name" value="IQ"/>
    <property type="match status" value="1"/>
</dbReference>
<dbReference type="InterPro" id="IPR036869">
    <property type="entry name" value="J_dom_sf"/>
</dbReference>
<dbReference type="GO" id="GO:0000287">
    <property type="term" value="F:magnesium ion binding"/>
    <property type="evidence" value="ECO:0007669"/>
    <property type="project" value="TreeGrafter"/>
</dbReference>
<evidence type="ECO:0000259" key="5">
    <source>
        <dbReference type="Pfam" id="PF03328"/>
    </source>
</evidence>
<comment type="caution">
    <text evidence="6">The sequence shown here is derived from an EMBL/GenBank/DDBJ whole genome shotgun (WGS) entry which is preliminary data.</text>
</comment>
<dbReference type="InterPro" id="IPR005000">
    <property type="entry name" value="Aldolase/citrate-lyase_domain"/>
</dbReference>
<feature type="compositionally biased region" description="Basic and acidic residues" evidence="4">
    <location>
        <begin position="744"/>
        <end position="773"/>
    </location>
</feature>
<proteinExistence type="predicted"/>
<feature type="region of interest" description="Disordered" evidence="4">
    <location>
        <begin position="690"/>
        <end position="720"/>
    </location>
</feature>
<evidence type="ECO:0000256" key="2">
    <source>
        <dbReference type="ARBA" id="ARBA00022723"/>
    </source>
</evidence>
<dbReference type="GO" id="GO:0006107">
    <property type="term" value="P:oxaloacetate metabolic process"/>
    <property type="evidence" value="ECO:0007669"/>
    <property type="project" value="TreeGrafter"/>
</dbReference>
<keyword evidence="3" id="KW-0460">Magnesium</keyword>
<feature type="domain" description="HpcH/HpaI aldolase/citrate lyase" evidence="5">
    <location>
        <begin position="208"/>
        <end position="451"/>
    </location>
</feature>
<dbReference type="Pfam" id="PF03328">
    <property type="entry name" value="HpcH_HpaI"/>
    <property type="match status" value="1"/>
</dbReference>
<protein>
    <submittedName>
        <fullName evidence="6">Mcl1 protein</fullName>
    </submittedName>
</protein>
<name>A0A812RNN1_9DINO</name>
<dbReference type="Proteomes" id="UP000601435">
    <property type="component" value="Unassembled WGS sequence"/>
</dbReference>
<dbReference type="EMBL" id="CAJNJA010019731">
    <property type="protein sequence ID" value="CAE7449795.1"/>
    <property type="molecule type" value="Genomic_DNA"/>
</dbReference>
<dbReference type="GO" id="GO:0003824">
    <property type="term" value="F:catalytic activity"/>
    <property type="evidence" value="ECO:0007669"/>
    <property type="project" value="InterPro"/>
</dbReference>
<feature type="region of interest" description="Disordered" evidence="4">
    <location>
        <begin position="744"/>
        <end position="787"/>
    </location>
</feature>
<evidence type="ECO:0000256" key="1">
    <source>
        <dbReference type="ARBA" id="ARBA00001946"/>
    </source>
</evidence>
<dbReference type="InterPro" id="IPR015813">
    <property type="entry name" value="Pyrv/PenolPyrv_kinase-like_dom"/>
</dbReference>
<evidence type="ECO:0000313" key="7">
    <source>
        <dbReference type="Proteomes" id="UP000601435"/>
    </source>
</evidence>
<dbReference type="SUPFAM" id="SSF51621">
    <property type="entry name" value="Phosphoenolpyruvate/pyruvate domain"/>
    <property type="match status" value="1"/>
</dbReference>
<keyword evidence="7" id="KW-1185">Reference proteome</keyword>
<feature type="compositionally biased region" description="Low complexity" evidence="4">
    <location>
        <begin position="705"/>
        <end position="716"/>
    </location>
</feature>
<dbReference type="SUPFAM" id="SSF46565">
    <property type="entry name" value="Chaperone J-domain"/>
    <property type="match status" value="1"/>
</dbReference>
<evidence type="ECO:0000256" key="3">
    <source>
        <dbReference type="ARBA" id="ARBA00022842"/>
    </source>
</evidence>
<dbReference type="InterPro" id="IPR040442">
    <property type="entry name" value="Pyrv_kinase-like_dom_sf"/>
</dbReference>
<dbReference type="PANTHER" id="PTHR32308:SF10">
    <property type="entry name" value="CITRATE LYASE SUBUNIT BETA"/>
    <property type="match status" value="1"/>
</dbReference>
<accession>A0A812RNN1</accession>
<gene>
    <name evidence="6" type="primary">mcl1</name>
    <name evidence="6" type="ORF">SNEC2469_LOCUS12446</name>
</gene>
<dbReference type="Gene3D" id="3.20.20.60">
    <property type="entry name" value="Phosphoenolpyruvate-binding domains"/>
    <property type="match status" value="1"/>
</dbReference>
<reference evidence="6" key="1">
    <citation type="submission" date="2021-02" db="EMBL/GenBank/DDBJ databases">
        <authorList>
            <person name="Dougan E. K."/>
            <person name="Rhodes N."/>
            <person name="Thang M."/>
            <person name="Chan C."/>
        </authorList>
    </citation>
    <scope>NUCLEOTIDE SEQUENCE</scope>
</reference>
<evidence type="ECO:0000256" key="4">
    <source>
        <dbReference type="SAM" id="MobiDB-lite"/>
    </source>
</evidence>
<organism evidence="6 7">
    <name type="scientific">Symbiodinium necroappetens</name>
    <dbReference type="NCBI Taxonomy" id="1628268"/>
    <lineage>
        <taxon>Eukaryota</taxon>
        <taxon>Sar</taxon>
        <taxon>Alveolata</taxon>
        <taxon>Dinophyceae</taxon>
        <taxon>Suessiales</taxon>
        <taxon>Symbiodiniaceae</taxon>
        <taxon>Symbiodinium</taxon>
    </lineage>
</organism>